<keyword evidence="16" id="KW-1185">Reference proteome</keyword>
<evidence type="ECO:0000256" key="9">
    <source>
        <dbReference type="ARBA" id="ARBA00022884"/>
    </source>
</evidence>
<evidence type="ECO:0000259" key="14">
    <source>
        <dbReference type="PROSITE" id="PS50157"/>
    </source>
</evidence>
<keyword evidence="5" id="KW-0547">Nucleotide-binding</keyword>
<keyword evidence="10" id="KW-0943">RNA-mediated gene silencing</keyword>
<evidence type="ECO:0000256" key="7">
    <source>
        <dbReference type="ARBA" id="ARBA00022806"/>
    </source>
</evidence>
<evidence type="ECO:0000256" key="12">
    <source>
        <dbReference type="PROSITE-ProRule" id="PRU00723"/>
    </source>
</evidence>
<feature type="domain" description="C2H2-type" evidence="14">
    <location>
        <begin position="26"/>
        <end position="55"/>
    </location>
</feature>
<evidence type="ECO:0000256" key="8">
    <source>
        <dbReference type="ARBA" id="ARBA00022840"/>
    </source>
</evidence>
<dbReference type="Proteomes" id="UP000298327">
    <property type="component" value="Unassembled WGS sequence"/>
</dbReference>
<evidence type="ECO:0000313" key="16">
    <source>
        <dbReference type="Proteomes" id="UP000298327"/>
    </source>
</evidence>
<evidence type="ECO:0000259" key="13">
    <source>
        <dbReference type="PROSITE" id="PS50103"/>
    </source>
</evidence>
<proteinExistence type="inferred from homology"/>
<comment type="catalytic activity">
    <reaction evidence="11">
        <text>ATP + H2O = ADP + phosphate + H(+)</text>
        <dbReference type="Rhea" id="RHEA:13065"/>
        <dbReference type="ChEBI" id="CHEBI:15377"/>
        <dbReference type="ChEBI" id="CHEBI:15378"/>
        <dbReference type="ChEBI" id="CHEBI:30616"/>
        <dbReference type="ChEBI" id="CHEBI:43474"/>
        <dbReference type="ChEBI" id="CHEBI:456216"/>
        <dbReference type="EC" id="3.6.4.13"/>
    </reaction>
</comment>
<dbReference type="Pfam" id="PF12874">
    <property type="entry name" value="zf-met"/>
    <property type="match status" value="1"/>
</dbReference>
<feature type="domain" description="C3H1-type" evidence="13">
    <location>
        <begin position="4"/>
        <end position="26"/>
    </location>
</feature>
<dbReference type="InterPro" id="IPR013087">
    <property type="entry name" value="Znf_C2H2_type"/>
</dbReference>
<dbReference type="Pfam" id="PF13087">
    <property type="entry name" value="AAA_12"/>
    <property type="match status" value="1"/>
</dbReference>
<keyword evidence="9" id="KW-0694">RNA-binding</keyword>
<organism evidence="15 16">
    <name type="scientific">Dentipellis fragilis</name>
    <dbReference type="NCBI Taxonomy" id="205917"/>
    <lineage>
        <taxon>Eukaryota</taxon>
        <taxon>Fungi</taxon>
        <taxon>Dikarya</taxon>
        <taxon>Basidiomycota</taxon>
        <taxon>Agaricomycotina</taxon>
        <taxon>Agaricomycetes</taxon>
        <taxon>Russulales</taxon>
        <taxon>Hericiaceae</taxon>
        <taxon>Dentipellis</taxon>
    </lineage>
</organism>
<dbReference type="GO" id="GO:0003723">
    <property type="term" value="F:RNA binding"/>
    <property type="evidence" value="ECO:0007669"/>
    <property type="project" value="UniProtKB-KW"/>
</dbReference>
<dbReference type="GO" id="GO:0005524">
    <property type="term" value="F:ATP binding"/>
    <property type="evidence" value="ECO:0007669"/>
    <property type="project" value="UniProtKB-KW"/>
</dbReference>
<accession>A0A4Y9ZD09</accession>
<dbReference type="InterPro" id="IPR041677">
    <property type="entry name" value="DNA2/NAM7_AAA_11"/>
</dbReference>
<sequence length="1069" mass="119005">MSTVCPDTLSKGFCSRGDCTFRHDVFTCEPCGGIFTSQNAYNGHLQGRRHLNKVSGSALYVECPICHIVLSQTKWVKHTHAKSHKNKAQAQGVDPRVEPVEISGAAPSGTQFCNICRCIVPQHYWASHIIGRNHRRTEQFLAYKAVYDDAAKDKHGITVSHLEEGLDFGVVEVADAGQAQQELIVEITVPRARVRITSIKWSSQSSIRHRASPFEVSTTAPELILTFGRRVVLIVTLQEKTLGYYEDRLEISLEDVSLNQRFTIVRSMKARVGSKADHELLKPIAPYKPRPRGIRPQEKDVVEGIAPPALDAVKYVVTLPRAEIPKQVTSIISTGAVGKVVDQLKRTVLPPALTSESYGRFFKTLLWVEEHRMESDLETYDIPNATLRNHGPYYYLAVPGLAEKRPSVLVGDRILVQRLGVDTGKWFEGHVHFVRQMEVGLRFHGSFPAPGPNQQFHVRFKLNRIPVRRQHQALDTVFISERILFPTEAHLPAGIPAARRIAPFDRLIATNINQMKAIVAMMTLPPGSPPFLLFGPPGTGKTVTIVETIKQILNLKDPNAHILVCAPSNSAADLVASKLTSLGTEQLFRFYAPSRPKDTVPDGLLPFTCATRDGHFSHPPVPTLRRYKVMVTTCVSASFAFGVGIPRGHFTHIFVDEAGQATEPEVMIAVKTMADLKTNVILSGDPKQLGPIIRSAVARKLELDTSYMERLLERPIYQPAVGNGRVVVKLTKNYRSHPAILRYPNERFYNSDLEPCGDPKMINAYIGNSLLVSKKFPIIFHAMAGQDAREASSPSFFNIEEVLQVKAYVEALRADRTCRITDADIGIIAPYHAQVQKIRKILRPFADGVKVGSVEEFQGQERRVIIISTVRSSQEFVEYDLKHTLGFVANPRRFNVAVTRAKALLIVVGDPTVLSLDPLWRSFLNYIHRNKGWTGVPISWDPAEPVRDDGGYDAEIRARGVADMNDFAERMQGLTLQGVTGEVDEADANGDRPWRELDPCCREVYCCCFDLYMTGDAISGSSTHDLIPPTSTLISPPDRQMHTRTTCSNYKQQGPAMLRAVPVNVDGPR</sequence>
<dbReference type="Pfam" id="PF13086">
    <property type="entry name" value="AAA_11"/>
    <property type="match status" value="2"/>
</dbReference>
<dbReference type="GO" id="GO:0036464">
    <property type="term" value="C:cytoplasmic ribonucleoprotein granule"/>
    <property type="evidence" value="ECO:0007669"/>
    <property type="project" value="UniProtKB-SubCell"/>
</dbReference>
<evidence type="ECO:0000256" key="10">
    <source>
        <dbReference type="ARBA" id="ARBA00023158"/>
    </source>
</evidence>
<keyword evidence="12" id="KW-0863">Zinc-finger</keyword>
<gene>
    <name evidence="15" type="ORF">EVG20_g1692</name>
</gene>
<dbReference type="InterPro" id="IPR027417">
    <property type="entry name" value="P-loop_NTPase"/>
</dbReference>
<dbReference type="InterPro" id="IPR036236">
    <property type="entry name" value="Znf_C2H2_sf"/>
</dbReference>
<keyword evidence="8" id="KW-0067">ATP-binding</keyword>
<dbReference type="Gene3D" id="3.40.50.300">
    <property type="entry name" value="P-loop containing nucleotide triphosphate hydrolases"/>
    <property type="match status" value="2"/>
</dbReference>
<comment type="subcellular location">
    <subcellularLocation>
        <location evidence="1">Cytoplasm</location>
        <location evidence="1">Cytoplasmic ribonucleoprotein granule</location>
    </subcellularLocation>
</comment>
<dbReference type="GO" id="GO:0031047">
    <property type="term" value="P:regulatory ncRNA-mediated gene silencing"/>
    <property type="evidence" value="ECO:0007669"/>
    <property type="project" value="UniProtKB-KW"/>
</dbReference>
<evidence type="ECO:0000256" key="5">
    <source>
        <dbReference type="ARBA" id="ARBA00022741"/>
    </source>
</evidence>
<dbReference type="OrthoDB" id="6513042at2759"/>
<dbReference type="STRING" id="205917.A0A4Y9ZD09"/>
<evidence type="ECO:0000256" key="2">
    <source>
        <dbReference type="ARBA" id="ARBA00005601"/>
    </source>
</evidence>
<dbReference type="PROSITE" id="PS50103">
    <property type="entry name" value="ZF_C3H1"/>
    <property type="match status" value="1"/>
</dbReference>
<evidence type="ECO:0000256" key="3">
    <source>
        <dbReference type="ARBA" id="ARBA00012552"/>
    </source>
</evidence>
<evidence type="ECO:0000256" key="6">
    <source>
        <dbReference type="ARBA" id="ARBA00022801"/>
    </source>
</evidence>
<dbReference type="PROSITE" id="PS00028">
    <property type="entry name" value="ZINC_FINGER_C2H2_1"/>
    <property type="match status" value="1"/>
</dbReference>
<keyword evidence="4" id="KW-0963">Cytoplasm</keyword>
<reference evidence="15 16" key="1">
    <citation type="submission" date="2019-02" db="EMBL/GenBank/DDBJ databases">
        <title>Genome sequencing of the rare red list fungi Dentipellis fragilis.</title>
        <authorList>
            <person name="Buettner E."/>
            <person name="Kellner H."/>
        </authorList>
    </citation>
    <scope>NUCLEOTIDE SEQUENCE [LARGE SCALE GENOMIC DNA]</scope>
    <source>
        <strain evidence="15 16">DSM 105465</strain>
    </source>
</reference>
<dbReference type="Pfam" id="PF21634">
    <property type="entry name" value="MOV-10_beta-barrel"/>
    <property type="match status" value="1"/>
</dbReference>
<dbReference type="GO" id="GO:0016787">
    <property type="term" value="F:hydrolase activity"/>
    <property type="evidence" value="ECO:0007669"/>
    <property type="project" value="UniProtKB-KW"/>
</dbReference>
<keyword evidence="7" id="KW-0347">Helicase</keyword>
<evidence type="ECO:0000256" key="1">
    <source>
        <dbReference type="ARBA" id="ARBA00004331"/>
    </source>
</evidence>
<dbReference type="SUPFAM" id="SSF57667">
    <property type="entry name" value="beta-beta-alpha zinc fingers"/>
    <property type="match status" value="1"/>
</dbReference>
<evidence type="ECO:0000256" key="4">
    <source>
        <dbReference type="ARBA" id="ARBA00022490"/>
    </source>
</evidence>
<dbReference type="EMBL" id="SEOQ01000057">
    <property type="protein sequence ID" value="TFY71299.1"/>
    <property type="molecule type" value="Genomic_DNA"/>
</dbReference>
<comment type="caution">
    <text evidence="15">The sequence shown here is derived from an EMBL/GenBank/DDBJ whole genome shotgun (WGS) entry which is preliminary data.</text>
</comment>
<dbReference type="FunFam" id="3.40.50.300:FF:000608">
    <property type="entry name" value="Mov10 RISC complex RNA helicase"/>
    <property type="match status" value="1"/>
</dbReference>
<dbReference type="InterPro" id="IPR026122">
    <property type="entry name" value="MOV-10/SDE3_DEXXQ/H-box"/>
</dbReference>
<keyword evidence="12" id="KW-0479">Metal-binding</keyword>
<feature type="zinc finger region" description="C3H1-type" evidence="12">
    <location>
        <begin position="4"/>
        <end position="26"/>
    </location>
</feature>
<dbReference type="CDD" id="cd18038">
    <property type="entry name" value="DEXXQc_Helz-like"/>
    <property type="match status" value="1"/>
</dbReference>
<dbReference type="GO" id="GO:0032574">
    <property type="term" value="F:5'-3' RNA helicase activity"/>
    <property type="evidence" value="ECO:0007669"/>
    <property type="project" value="InterPro"/>
</dbReference>
<keyword evidence="6" id="KW-0378">Hydrolase</keyword>
<dbReference type="InterPro" id="IPR041679">
    <property type="entry name" value="DNA2/NAM7-like_C"/>
</dbReference>
<name>A0A4Y9ZD09_9AGAM</name>
<dbReference type="GO" id="GO:0008270">
    <property type="term" value="F:zinc ion binding"/>
    <property type="evidence" value="ECO:0007669"/>
    <property type="project" value="UniProtKB-KW"/>
</dbReference>
<evidence type="ECO:0000313" key="15">
    <source>
        <dbReference type="EMBL" id="TFY71299.1"/>
    </source>
</evidence>
<dbReference type="InterPro" id="IPR049080">
    <property type="entry name" value="MOV-10-like_beta-barrel"/>
</dbReference>
<dbReference type="CDD" id="cd18808">
    <property type="entry name" value="SF1_C_Upf1"/>
    <property type="match status" value="1"/>
</dbReference>
<dbReference type="PROSITE" id="PS50157">
    <property type="entry name" value="ZINC_FINGER_C2H2_2"/>
    <property type="match status" value="1"/>
</dbReference>
<dbReference type="InterPro" id="IPR047187">
    <property type="entry name" value="SF1_C_Upf1"/>
</dbReference>
<dbReference type="SUPFAM" id="SSF52540">
    <property type="entry name" value="P-loop containing nucleoside triphosphate hydrolases"/>
    <property type="match status" value="1"/>
</dbReference>
<dbReference type="InterPro" id="IPR000571">
    <property type="entry name" value="Znf_CCCH"/>
</dbReference>
<comment type="similarity">
    <text evidence="2">Belongs to the DNA2/NAM7 helicase family. SDE3 subfamily.</text>
</comment>
<dbReference type="AlphaFoldDB" id="A0A4Y9ZD09"/>
<protein>
    <recommendedName>
        <fullName evidence="3">RNA helicase</fullName>
        <ecNumber evidence="3">3.6.4.13</ecNumber>
    </recommendedName>
</protein>
<keyword evidence="12" id="KW-0862">Zinc</keyword>
<evidence type="ECO:0000256" key="11">
    <source>
        <dbReference type="ARBA" id="ARBA00047984"/>
    </source>
</evidence>
<dbReference type="PANTHER" id="PTHR45418">
    <property type="entry name" value="CANCER/TESTIS ANTIGEN 55"/>
    <property type="match status" value="1"/>
</dbReference>
<dbReference type="PANTHER" id="PTHR45418:SF1">
    <property type="entry name" value="CANCER_TESTIS ANTIGEN 55"/>
    <property type="match status" value="1"/>
</dbReference>
<dbReference type="EC" id="3.6.4.13" evidence="3"/>